<organism evidence="2 3">
    <name type="scientific">Rhizophagus clarus</name>
    <dbReference type="NCBI Taxonomy" id="94130"/>
    <lineage>
        <taxon>Eukaryota</taxon>
        <taxon>Fungi</taxon>
        <taxon>Fungi incertae sedis</taxon>
        <taxon>Mucoromycota</taxon>
        <taxon>Glomeromycotina</taxon>
        <taxon>Glomeromycetes</taxon>
        <taxon>Glomerales</taxon>
        <taxon>Glomeraceae</taxon>
        <taxon>Rhizophagus</taxon>
    </lineage>
</organism>
<comment type="caution">
    <text evidence="2">The sequence shown here is derived from an EMBL/GenBank/DDBJ whole genome shotgun (WGS) entry which is preliminary data.</text>
</comment>
<gene>
    <name evidence="2" type="ORF">RCL2_002553000</name>
</gene>
<protein>
    <submittedName>
        <fullName evidence="2">Uncharacterized protein</fullName>
    </submittedName>
</protein>
<feature type="compositionally biased region" description="Polar residues" evidence="1">
    <location>
        <begin position="67"/>
        <end position="81"/>
    </location>
</feature>
<evidence type="ECO:0000313" key="3">
    <source>
        <dbReference type="Proteomes" id="UP000615446"/>
    </source>
</evidence>
<feature type="compositionally biased region" description="Polar residues" evidence="1">
    <location>
        <begin position="99"/>
        <end position="111"/>
    </location>
</feature>
<feature type="region of interest" description="Disordered" evidence="1">
    <location>
        <begin position="1"/>
        <end position="194"/>
    </location>
</feature>
<name>A0A8H3R3P5_9GLOM</name>
<sequence>MTKRKSGYSSNETTSNRSTRETRSSSQKKTKQQEDVTILENSSSTLATNVPTRMTRKSNQKNQKQQENTIALENSRSSLVTNIPEKTMRKSNQKKDDPTSTTNIPAKTTQKLNKKNRKQENDTIDVENPTSTPTPKKLLKTTLKVKEQEAQQWEGSNNIETVSPAPAQESSEDSLSNDSEGQWESSEYVSSDDETNNHQIFSATGTSNSSVMLIPPSQMQSSQKSSCVQELFQKKSKKIQKIVDIAVEDNLQSKRPIQFQNMSNEFEIAYWLAHHKRILDLAINIQNGMMTGTDEEYETTSTSTSSSHALAKLSFESVSTTPIVIDQHVRYQLQEECKALFLRTRNNTTELYEELIVRVCKISKTDARLGSLVKDVGGWFNTYRYKFHMSVVKLVNEFKTVYERVEEPYDELKEFLTDDVWKQLLQLHLKATDLVKLRKDITIITNLGVFVHQVVKNVLIAQNDKEDTQSIIKTCDEYTIDLKIPTKLGIVKSLPVRELLIC</sequence>
<dbReference type="EMBL" id="BLAL01000278">
    <property type="protein sequence ID" value="GES99004.1"/>
    <property type="molecule type" value="Genomic_DNA"/>
</dbReference>
<reference evidence="2" key="1">
    <citation type="submission" date="2019-10" db="EMBL/GenBank/DDBJ databases">
        <title>Conservation and host-specific expression of non-tandemly repeated heterogenous ribosome RNA gene in arbuscular mycorrhizal fungi.</title>
        <authorList>
            <person name="Maeda T."/>
            <person name="Kobayashi Y."/>
            <person name="Nakagawa T."/>
            <person name="Ezawa T."/>
            <person name="Yamaguchi K."/>
            <person name="Bino T."/>
            <person name="Nishimoto Y."/>
            <person name="Shigenobu S."/>
            <person name="Kawaguchi M."/>
        </authorList>
    </citation>
    <scope>NUCLEOTIDE SEQUENCE</scope>
    <source>
        <strain evidence="2">HR1</strain>
    </source>
</reference>
<evidence type="ECO:0000256" key="1">
    <source>
        <dbReference type="SAM" id="MobiDB-lite"/>
    </source>
</evidence>
<accession>A0A8H3R3P5</accession>
<evidence type="ECO:0000313" key="2">
    <source>
        <dbReference type="EMBL" id="GES99004.1"/>
    </source>
</evidence>
<feature type="compositionally biased region" description="Polar residues" evidence="1">
    <location>
        <begin position="39"/>
        <end position="52"/>
    </location>
</feature>
<proteinExistence type="predicted"/>
<dbReference type="OrthoDB" id="2435299at2759"/>
<dbReference type="Proteomes" id="UP000615446">
    <property type="component" value="Unassembled WGS sequence"/>
</dbReference>
<dbReference type="AlphaFoldDB" id="A0A8H3R3P5"/>
<feature type="compositionally biased region" description="Polar residues" evidence="1">
    <location>
        <begin position="150"/>
        <end position="161"/>
    </location>
</feature>
<feature type="compositionally biased region" description="Low complexity" evidence="1">
    <location>
        <begin position="129"/>
        <end position="142"/>
    </location>
</feature>